<reference evidence="2 3" key="1">
    <citation type="submission" date="2019-12" db="EMBL/GenBank/DDBJ databases">
        <title>Isolation and characterization of three novel carbon monoxide-oxidizing members of Halobacteria from salione crusts and soils.</title>
        <authorList>
            <person name="Myers M.R."/>
            <person name="King G.M."/>
        </authorList>
    </citation>
    <scope>NUCLEOTIDE SEQUENCE [LARGE SCALE GENOMIC DNA]</scope>
    <source>
        <strain evidence="2 3">WSA2</strain>
    </source>
</reference>
<accession>A0A6B0SX66</accession>
<dbReference type="EMBL" id="WUUS01000013">
    <property type="protein sequence ID" value="MXR43157.1"/>
    <property type="molecule type" value="Genomic_DNA"/>
</dbReference>
<dbReference type="OrthoDB" id="350316at2157"/>
<evidence type="ECO:0000313" key="3">
    <source>
        <dbReference type="Proteomes" id="UP000437065"/>
    </source>
</evidence>
<protein>
    <submittedName>
        <fullName evidence="2">Uncharacterized protein</fullName>
    </submittedName>
</protein>
<feature type="region of interest" description="Disordered" evidence="1">
    <location>
        <begin position="177"/>
        <end position="234"/>
    </location>
</feature>
<dbReference type="RefSeq" id="WP_159670858.1">
    <property type="nucleotide sequence ID" value="NZ_WUUS01000013.1"/>
</dbReference>
<feature type="compositionally biased region" description="Polar residues" evidence="1">
    <location>
        <begin position="180"/>
        <end position="199"/>
    </location>
</feature>
<dbReference type="AlphaFoldDB" id="A0A6B0SX66"/>
<dbReference type="Proteomes" id="UP000437065">
    <property type="component" value="Unassembled WGS sequence"/>
</dbReference>
<keyword evidence="3" id="KW-1185">Reference proteome</keyword>
<comment type="caution">
    <text evidence="2">The sequence shown here is derived from an EMBL/GenBank/DDBJ whole genome shotgun (WGS) entry which is preliminary data.</text>
</comment>
<feature type="region of interest" description="Disordered" evidence="1">
    <location>
        <begin position="268"/>
        <end position="313"/>
    </location>
</feature>
<feature type="compositionally biased region" description="Polar residues" evidence="1">
    <location>
        <begin position="300"/>
        <end position="313"/>
    </location>
</feature>
<sequence>MSYATPRKDASVENLLSLCEILREGPLPREEIYEEADIGRSLVSDTIEYGTRLGFLSDSEGEIKATERGIGASYYNEGDSDLEEHIIEGLSEYDLYRSVLETLAPEAQDSGVITKKDVLRTFRTEMGLSGSESTLGDAAITFLQTLDAGGCGEYIVGRRGKESRVEVTEDFENIVERITNVDTGTGQGDRNASPESSANPKAGPDTSEGDTSSQRSPAQDEKGQHTPLNQTQSDSFTVSLELSGDEEPENVEQLILAIRRGFKKDISNELTNTGGEEPDSVDKQESEEDSDSTDQSLDSFMSQDTANGESGGR</sequence>
<evidence type="ECO:0000313" key="2">
    <source>
        <dbReference type="EMBL" id="MXR43157.1"/>
    </source>
</evidence>
<evidence type="ECO:0000256" key="1">
    <source>
        <dbReference type="SAM" id="MobiDB-lite"/>
    </source>
</evidence>
<gene>
    <name evidence="2" type="ORF">GRX01_17660</name>
</gene>
<proteinExistence type="predicted"/>
<name>A0A6B0SX66_9EURY</name>
<organism evidence="2 3">
    <name type="scientific">Halobaculum saliterrae</name>
    <dbReference type="NCBI Taxonomy" id="2073113"/>
    <lineage>
        <taxon>Archaea</taxon>
        <taxon>Methanobacteriati</taxon>
        <taxon>Methanobacteriota</taxon>
        <taxon>Stenosarchaea group</taxon>
        <taxon>Halobacteria</taxon>
        <taxon>Halobacteriales</taxon>
        <taxon>Haloferacaceae</taxon>
        <taxon>Halobaculum</taxon>
    </lineage>
</organism>